<dbReference type="PANTHER" id="PTHR38382">
    <property type="entry name" value="RNA-BINDING PROTEIN"/>
    <property type="match status" value="1"/>
</dbReference>
<dbReference type="OMA" id="GGWWDTD"/>
<evidence type="ECO:0000313" key="2">
    <source>
        <dbReference type="EMBL" id="ABK26423.1"/>
    </source>
</evidence>
<dbReference type="PANTHER" id="PTHR38382:SF1">
    <property type="entry name" value="RNA-BINDING PROTEIN"/>
    <property type="match status" value="1"/>
</dbReference>
<dbReference type="AlphaFoldDB" id="A9P0L2"/>
<feature type="compositionally biased region" description="Polar residues" evidence="1">
    <location>
        <begin position="11"/>
        <end position="29"/>
    </location>
</feature>
<feature type="region of interest" description="Disordered" evidence="1">
    <location>
        <begin position="1"/>
        <end position="29"/>
    </location>
</feature>
<evidence type="ECO:0000256" key="1">
    <source>
        <dbReference type="SAM" id="MobiDB-lite"/>
    </source>
</evidence>
<proteinExistence type="evidence at transcript level"/>
<organism evidence="2">
    <name type="scientific">Picea sitchensis</name>
    <name type="common">Sitka spruce</name>
    <name type="synonym">Pinus sitchensis</name>
    <dbReference type="NCBI Taxonomy" id="3332"/>
    <lineage>
        <taxon>Eukaryota</taxon>
        <taxon>Viridiplantae</taxon>
        <taxon>Streptophyta</taxon>
        <taxon>Embryophyta</taxon>
        <taxon>Tracheophyta</taxon>
        <taxon>Spermatophyta</taxon>
        <taxon>Pinopsida</taxon>
        <taxon>Pinidae</taxon>
        <taxon>Conifers I</taxon>
        <taxon>Pinales</taxon>
        <taxon>Pinaceae</taxon>
        <taxon>Picea</taxon>
    </lineage>
</organism>
<accession>A9P0L2</accession>
<protein>
    <submittedName>
        <fullName evidence="2">Uncharacterized protein</fullName>
    </submittedName>
</protein>
<name>A9P0L2_PICSI</name>
<reference evidence="2" key="1">
    <citation type="journal article" date="2008" name="BMC Genomics">
        <title>A conifer genomics resource of 200,000 spruce (Picea spp.) ESTs and 6,464 high-quality, sequence-finished full-length cDNAs for Sitka spruce (Picea sitchensis).</title>
        <authorList>
            <person name="Ralph S.G."/>
            <person name="Chun H.J."/>
            <person name="Kolosova N."/>
            <person name="Cooper D."/>
            <person name="Oddy C."/>
            <person name="Ritland C.E."/>
            <person name="Kirkpatrick R."/>
            <person name="Moore R."/>
            <person name="Barber S."/>
            <person name="Holt R.A."/>
            <person name="Jones S.J."/>
            <person name="Marra M.A."/>
            <person name="Douglas C.J."/>
            <person name="Ritland K."/>
            <person name="Bohlmann J."/>
        </authorList>
    </citation>
    <scope>NUCLEOTIDE SEQUENCE</scope>
    <source>
        <tissue evidence="2">Green portion of the leader tissue</tissue>
    </source>
</reference>
<dbReference type="EMBL" id="EF087168">
    <property type="protein sequence ID" value="ABK26423.1"/>
    <property type="molecule type" value="mRNA"/>
</dbReference>
<feature type="region of interest" description="Disordered" evidence="1">
    <location>
        <begin position="71"/>
        <end position="106"/>
    </location>
</feature>
<sequence>MFSSRHWHRGSSMSTMKPKQSVASSSSIRQFGQRSISSIFDPQFVEKKTSKASSSSVSLLDFLDKRLEKRSEKTLQGSTDYKPSSAIASPIPRVLGGGKSDFQPNTGIANSVFQQLKPVPKELKQQQGGSNPPTNPPDVPINRTSLKRKSFSSTDDIQISSSSSSLLVLGDDPKPKRKLNVQRGMDEIPRTIFNHYADGGGWWDTDMVGVDSDEVGSTEIWEGMGSTTIGGL</sequence>
<feature type="region of interest" description="Disordered" evidence="1">
    <location>
        <begin position="121"/>
        <end position="157"/>
    </location>
</feature>